<keyword evidence="6" id="KW-0808">Transferase</keyword>
<comment type="caution">
    <text evidence="6">The sequence shown here is derived from an EMBL/GenBank/DDBJ whole genome shotgun (WGS) entry which is preliminary data.</text>
</comment>
<protein>
    <submittedName>
        <fullName evidence="6">Isoprenylcysteine carboxylmethyltransferase family protein</fullName>
    </submittedName>
</protein>
<proteinExistence type="predicted"/>
<evidence type="ECO:0000256" key="5">
    <source>
        <dbReference type="SAM" id="Phobius"/>
    </source>
</evidence>
<dbReference type="Proteomes" id="UP000320095">
    <property type="component" value="Unassembled WGS sequence"/>
</dbReference>
<dbReference type="PANTHER" id="PTHR43847">
    <property type="entry name" value="BLL3993 PROTEIN"/>
    <property type="match status" value="1"/>
</dbReference>
<evidence type="ECO:0000256" key="1">
    <source>
        <dbReference type="ARBA" id="ARBA00004127"/>
    </source>
</evidence>
<feature type="transmembrane region" description="Helical" evidence="5">
    <location>
        <begin position="108"/>
        <end position="129"/>
    </location>
</feature>
<organism evidence="6 7">
    <name type="scientific">Mycolicibacterium hodleri</name>
    <dbReference type="NCBI Taxonomy" id="49897"/>
    <lineage>
        <taxon>Bacteria</taxon>
        <taxon>Bacillati</taxon>
        <taxon>Actinomycetota</taxon>
        <taxon>Actinomycetes</taxon>
        <taxon>Mycobacteriales</taxon>
        <taxon>Mycobacteriaceae</taxon>
        <taxon>Mycolicibacterium</taxon>
    </lineage>
</organism>
<dbReference type="EMBL" id="RCZG01000002">
    <property type="protein sequence ID" value="TPG36018.1"/>
    <property type="molecule type" value="Genomic_DNA"/>
</dbReference>
<evidence type="ECO:0000256" key="3">
    <source>
        <dbReference type="ARBA" id="ARBA00022989"/>
    </source>
</evidence>
<dbReference type="GO" id="GO:0008168">
    <property type="term" value="F:methyltransferase activity"/>
    <property type="evidence" value="ECO:0007669"/>
    <property type="project" value="UniProtKB-KW"/>
</dbReference>
<keyword evidence="4 5" id="KW-0472">Membrane</keyword>
<keyword evidence="6" id="KW-0489">Methyltransferase</keyword>
<gene>
    <name evidence="6" type="ORF">EAH80_08380</name>
</gene>
<evidence type="ECO:0000256" key="2">
    <source>
        <dbReference type="ARBA" id="ARBA00022692"/>
    </source>
</evidence>
<dbReference type="GO" id="GO:0012505">
    <property type="term" value="C:endomembrane system"/>
    <property type="evidence" value="ECO:0007669"/>
    <property type="project" value="UniProtKB-SubCell"/>
</dbReference>
<keyword evidence="3 5" id="KW-1133">Transmembrane helix</keyword>
<feature type="transmembrane region" description="Helical" evidence="5">
    <location>
        <begin position="75"/>
        <end position="96"/>
    </location>
</feature>
<dbReference type="Pfam" id="PF04191">
    <property type="entry name" value="PEMT"/>
    <property type="match status" value="1"/>
</dbReference>
<dbReference type="PANTHER" id="PTHR43847:SF1">
    <property type="entry name" value="BLL3993 PROTEIN"/>
    <property type="match status" value="1"/>
</dbReference>
<keyword evidence="2 5" id="KW-0812">Transmembrane</keyword>
<name>A0A502EEB5_9MYCO</name>
<dbReference type="Gene3D" id="1.20.120.1630">
    <property type="match status" value="1"/>
</dbReference>
<reference evidence="6 7" key="1">
    <citation type="journal article" date="2019" name="Environ. Microbiol.">
        <title>Species interactions and distinct microbial communities in high Arctic permafrost affected cryosols are associated with the CH4 and CO2 gas fluxes.</title>
        <authorList>
            <person name="Altshuler I."/>
            <person name="Hamel J."/>
            <person name="Turney S."/>
            <person name="Magnuson E."/>
            <person name="Levesque R."/>
            <person name="Greer C."/>
            <person name="Whyte L.G."/>
        </authorList>
    </citation>
    <scope>NUCLEOTIDE SEQUENCE [LARGE SCALE GENOMIC DNA]</scope>
    <source>
        <strain evidence="6 7">S5.20</strain>
    </source>
</reference>
<dbReference type="AlphaFoldDB" id="A0A502EEB5"/>
<sequence length="224" mass="24303">MKLVVQTLASMVSGVLFFGLALFLPAWTFDYWQSWVFIAVFMVATLIPSIYLAVKHPAALQRRLKAGPAAETRPVQRVVMTATLLAVVALLALSAVDHRLGWSSVPRPIVILGDVLVGIGLLVAQLVVVQNDHAAATIRVESSQELVSTGLYGVVRHPMYLGALVMMLGTPLALDSLWGLVVLIPASAALTARIVDEEKMLTEELAGYGEYTRRVGYRLLPGVW</sequence>
<evidence type="ECO:0000256" key="4">
    <source>
        <dbReference type="ARBA" id="ARBA00023136"/>
    </source>
</evidence>
<evidence type="ECO:0000313" key="7">
    <source>
        <dbReference type="Proteomes" id="UP000320095"/>
    </source>
</evidence>
<feature type="transmembrane region" description="Helical" evidence="5">
    <location>
        <begin position="7"/>
        <end position="29"/>
    </location>
</feature>
<evidence type="ECO:0000313" key="6">
    <source>
        <dbReference type="EMBL" id="TPG36018.1"/>
    </source>
</evidence>
<feature type="transmembrane region" description="Helical" evidence="5">
    <location>
        <begin position="35"/>
        <end position="54"/>
    </location>
</feature>
<comment type="subcellular location">
    <subcellularLocation>
        <location evidence="1">Endomembrane system</location>
        <topology evidence="1">Multi-pass membrane protein</topology>
    </subcellularLocation>
</comment>
<keyword evidence="7" id="KW-1185">Reference proteome</keyword>
<dbReference type="OrthoDB" id="7203053at2"/>
<dbReference type="InterPro" id="IPR007318">
    <property type="entry name" value="Phopholipid_MeTrfase"/>
</dbReference>
<accession>A0A502EEB5</accession>
<dbReference type="RefSeq" id="WP_140689464.1">
    <property type="nucleotide sequence ID" value="NZ_RCZG01000002.1"/>
</dbReference>
<dbReference type="GO" id="GO:0032259">
    <property type="term" value="P:methylation"/>
    <property type="evidence" value="ECO:0007669"/>
    <property type="project" value="UniProtKB-KW"/>
</dbReference>
<dbReference type="InterPro" id="IPR052527">
    <property type="entry name" value="Metal_cation-efflux_comp"/>
</dbReference>